<dbReference type="EMBL" id="CP019064">
    <property type="protein sequence ID" value="AVF38129.1"/>
    <property type="molecule type" value="Genomic_DNA"/>
</dbReference>
<dbReference type="KEGG" id="rox:BV494_24930"/>
<dbReference type="AlphaFoldDB" id="A0A2L1UYU4"/>
<dbReference type="Proteomes" id="UP000239197">
    <property type="component" value="Plasmid unnamed2"/>
</dbReference>
<evidence type="ECO:0000313" key="1">
    <source>
        <dbReference type="EMBL" id="AVF38129.1"/>
    </source>
</evidence>
<reference evidence="2" key="1">
    <citation type="submission" date="2017-01" db="EMBL/GenBank/DDBJ databases">
        <title>Genome sequence of Rouxiella sp. ERMR1:05.</title>
        <authorList>
            <person name="Kumar R."/>
            <person name="Singh D."/>
            <person name="Kumar S."/>
        </authorList>
    </citation>
    <scope>NUCLEOTIDE SEQUENCE [LARGE SCALE GENOMIC DNA]</scope>
    <source>
        <strain evidence="2">ERMR1:05</strain>
        <plasmid evidence="2">unnamed2</plasmid>
    </source>
</reference>
<protein>
    <submittedName>
        <fullName evidence="1">Uncharacterized protein</fullName>
    </submittedName>
</protein>
<gene>
    <name evidence="1" type="ORF">BV494_24930</name>
</gene>
<dbReference type="OrthoDB" id="6508802at2"/>
<proteinExistence type="predicted"/>
<sequence length="62" mass="6916">MHGVKRSYWNETLLALSLACGLESREEGKANTNLSFSTYLGLQDFDKAHCYGDCILVSEDVD</sequence>
<keyword evidence="1" id="KW-0614">Plasmid</keyword>
<keyword evidence="2" id="KW-1185">Reference proteome</keyword>
<name>A0A2L1UYU4_9GAMM</name>
<geneLocation type="plasmid" evidence="1 2">
    <name>unnamed2</name>
</geneLocation>
<organism evidence="1 2">
    <name type="scientific">Rahnella sikkimica</name>
    <dbReference type="NCBI Taxonomy" id="1805933"/>
    <lineage>
        <taxon>Bacteria</taxon>
        <taxon>Pseudomonadati</taxon>
        <taxon>Pseudomonadota</taxon>
        <taxon>Gammaproteobacteria</taxon>
        <taxon>Enterobacterales</taxon>
        <taxon>Yersiniaceae</taxon>
        <taxon>Rahnella</taxon>
    </lineage>
</organism>
<accession>A0A2L1UYU4</accession>
<evidence type="ECO:0000313" key="2">
    <source>
        <dbReference type="Proteomes" id="UP000239197"/>
    </source>
</evidence>